<dbReference type="EMBL" id="JBIGIC010000008">
    <property type="protein sequence ID" value="MFG6488255.1"/>
    <property type="molecule type" value="Genomic_DNA"/>
</dbReference>
<evidence type="ECO:0000313" key="2">
    <source>
        <dbReference type="Proteomes" id="UP001606134"/>
    </source>
</evidence>
<organism evidence="1 2">
    <name type="scientific">Pelomonas candidula</name>
    <dbReference type="NCBI Taxonomy" id="3299025"/>
    <lineage>
        <taxon>Bacteria</taxon>
        <taxon>Pseudomonadati</taxon>
        <taxon>Pseudomonadota</taxon>
        <taxon>Betaproteobacteria</taxon>
        <taxon>Burkholderiales</taxon>
        <taxon>Sphaerotilaceae</taxon>
        <taxon>Roseateles</taxon>
    </lineage>
</organism>
<dbReference type="RefSeq" id="WP_394412784.1">
    <property type="nucleotide sequence ID" value="NZ_JBIGIC010000008.1"/>
</dbReference>
<sequence>MSNYAAPDQDIKFAGRYALSAAMRLGCRKATHSLMAPGEGSFDLGFSMPVRISVDNRIHGRVARAVGLIAYRDEEYDNLFFLYEANNGELAAVMGDTYDMSRAIDGWLDYGRYFDFSWDPVARVRTDVFAVDGFDTLWSDQDGVIAGADIEGSVVTVTKQQLHDSYSRLPEATLLRIGVQASMFRASQGAGGGLNAR</sequence>
<comment type="caution">
    <text evidence="1">The sequence shown here is derived from an EMBL/GenBank/DDBJ whole genome shotgun (WGS) entry which is preliminary data.</text>
</comment>
<keyword evidence="2" id="KW-1185">Reference proteome</keyword>
<dbReference type="Proteomes" id="UP001606134">
    <property type="component" value="Unassembled WGS sequence"/>
</dbReference>
<reference evidence="1 2" key="1">
    <citation type="submission" date="2024-08" db="EMBL/GenBank/DDBJ databases">
        <authorList>
            <person name="Lu H."/>
        </authorList>
    </citation>
    <scope>NUCLEOTIDE SEQUENCE [LARGE SCALE GENOMIC DNA]</scope>
    <source>
        <strain evidence="1 2">BYS78W</strain>
    </source>
</reference>
<protein>
    <submittedName>
        <fullName evidence="1">Uncharacterized protein</fullName>
    </submittedName>
</protein>
<name>A0ABW7HEC2_9BURK</name>
<evidence type="ECO:0000313" key="1">
    <source>
        <dbReference type="EMBL" id="MFG6488255.1"/>
    </source>
</evidence>
<gene>
    <name evidence="1" type="ORF">ACG04R_16330</name>
</gene>
<accession>A0ABW7HEC2</accession>
<proteinExistence type="predicted"/>